<dbReference type="Gene3D" id="3.40.30.10">
    <property type="entry name" value="Glutaredoxin"/>
    <property type="match status" value="1"/>
</dbReference>
<dbReference type="InterPro" id="IPR013766">
    <property type="entry name" value="Thioredoxin_domain"/>
</dbReference>
<dbReference type="PROSITE" id="PS51352">
    <property type="entry name" value="THIOREDOXIN_2"/>
    <property type="match status" value="1"/>
</dbReference>
<dbReference type="InterPro" id="IPR036249">
    <property type="entry name" value="Thioredoxin-like_sf"/>
</dbReference>
<sequence>MTAPSSLVIHGEIISKTPVDTVTAVFWEHYVDSKKGITKTETIPVATEKGNVFSGTMGSRGFCIKTPSFSGMAYLSLRYPGGTLWKRFHITAGDTVRTIIDLDRAAMLFSGPDAESYRVQYQLAMEELLAKKRTVPVMFTANREAFLQNDGYDAAYKKAASLSKTGLYPLMRFVEGPEDKYELIKTLLPEGQVSVSENRLEEYRDKIPQLLHGVLRADLTAKRLNRLLDSFNRYMDGGEKYKSLYGERILPLTEIAFADEVVANSSDYTDLLLLRSLIISRMERKSPESLFENYAPPVRDYLTVKFMARYHRQFEDVNERFAQAEEKVQAEWIKHVLANMASSMNTGKPFLDVALEDIDGEEVHLNELRGKAVFIDFWFTGCKACVLYHENQMEPLMERFKNDDRVVFVSINTDQSKKVWKRSLESGKYTSQTALNLHLGDMGNKLLEYYRIQSFPVQMMLDSSGNVFRSGLQRKSVGDMSALLRKAKNPSW</sequence>
<organism evidence="2 3">
    <name type="scientific">Echinicola rosea</name>
    <dbReference type="NCBI Taxonomy" id="1807691"/>
    <lineage>
        <taxon>Bacteria</taxon>
        <taxon>Pseudomonadati</taxon>
        <taxon>Bacteroidota</taxon>
        <taxon>Cytophagia</taxon>
        <taxon>Cytophagales</taxon>
        <taxon>Cyclobacteriaceae</taxon>
        <taxon>Echinicola</taxon>
    </lineage>
</organism>
<gene>
    <name evidence="2" type="ORF">GCM10011339_10280</name>
</gene>
<protein>
    <recommendedName>
        <fullName evidence="1">Thioredoxin domain-containing protein</fullName>
    </recommendedName>
</protein>
<comment type="caution">
    <text evidence="2">The sequence shown here is derived from an EMBL/GenBank/DDBJ whole genome shotgun (WGS) entry which is preliminary data.</text>
</comment>
<dbReference type="InterPro" id="IPR013740">
    <property type="entry name" value="Redoxin"/>
</dbReference>
<evidence type="ECO:0000313" key="3">
    <source>
        <dbReference type="Proteomes" id="UP000647339"/>
    </source>
</evidence>
<evidence type="ECO:0000259" key="1">
    <source>
        <dbReference type="PROSITE" id="PS51352"/>
    </source>
</evidence>
<dbReference type="Proteomes" id="UP000647339">
    <property type="component" value="Unassembled WGS sequence"/>
</dbReference>
<dbReference type="EMBL" id="BMIU01000004">
    <property type="protein sequence ID" value="GGF24112.1"/>
    <property type="molecule type" value="Genomic_DNA"/>
</dbReference>
<name>A0ABQ1UQ71_9BACT</name>
<dbReference type="InterPro" id="IPR050553">
    <property type="entry name" value="Thioredoxin_ResA/DsbE_sf"/>
</dbReference>
<proteinExistence type="predicted"/>
<dbReference type="CDD" id="cd02966">
    <property type="entry name" value="TlpA_like_family"/>
    <property type="match status" value="1"/>
</dbReference>
<evidence type="ECO:0000313" key="2">
    <source>
        <dbReference type="EMBL" id="GGF24112.1"/>
    </source>
</evidence>
<dbReference type="PANTHER" id="PTHR42852">
    <property type="entry name" value="THIOL:DISULFIDE INTERCHANGE PROTEIN DSBE"/>
    <property type="match status" value="1"/>
</dbReference>
<accession>A0ABQ1UQ71</accession>
<keyword evidence="3" id="KW-1185">Reference proteome</keyword>
<dbReference type="Pfam" id="PF08534">
    <property type="entry name" value="Redoxin"/>
    <property type="match status" value="1"/>
</dbReference>
<reference evidence="3" key="1">
    <citation type="journal article" date="2019" name="Int. J. Syst. Evol. Microbiol.">
        <title>The Global Catalogue of Microorganisms (GCM) 10K type strain sequencing project: providing services to taxonomists for standard genome sequencing and annotation.</title>
        <authorList>
            <consortium name="The Broad Institute Genomics Platform"/>
            <consortium name="The Broad Institute Genome Sequencing Center for Infectious Disease"/>
            <person name="Wu L."/>
            <person name="Ma J."/>
        </authorList>
    </citation>
    <scope>NUCLEOTIDE SEQUENCE [LARGE SCALE GENOMIC DNA]</scope>
    <source>
        <strain evidence="3">CGMCC 1.15407</strain>
    </source>
</reference>
<feature type="domain" description="Thioredoxin" evidence="1">
    <location>
        <begin position="344"/>
        <end position="489"/>
    </location>
</feature>
<dbReference type="PANTHER" id="PTHR42852:SF13">
    <property type="entry name" value="PROTEIN DIPZ"/>
    <property type="match status" value="1"/>
</dbReference>
<dbReference type="SUPFAM" id="SSF52833">
    <property type="entry name" value="Thioredoxin-like"/>
    <property type="match status" value="1"/>
</dbReference>